<evidence type="ECO:0000313" key="2">
    <source>
        <dbReference type="EMBL" id="SFS49186.1"/>
    </source>
</evidence>
<protein>
    <submittedName>
        <fullName evidence="2">Uncharacterized protein</fullName>
    </submittedName>
</protein>
<reference evidence="3" key="1">
    <citation type="submission" date="2016-10" db="EMBL/GenBank/DDBJ databases">
        <authorList>
            <person name="Varghese N."/>
            <person name="Submissions S."/>
        </authorList>
    </citation>
    <scope>NUCLEOTIDE SEQUENCE [LARGE SCALE GENOMIC DNA]</scope>
    <source>
        <strain evidence="3">DSM 22427</strain>
    </source>
</reference>
<dbReference type="Proteomes" id="UP000199199">
    <property type="component" value="Unassembled WGS sequence"/>
</dbReference>
<gene>
    <name evidence="2" type="ORF">SAMN04488556_1103</name>
</gene>
<name>A0A1I6Q9Q4_9EURY</name>
<keyword evidence="1" id="KW-0472">Membrane</keyword>
<evidence type="ECO:0000256" key="1">
    <source>
        <dbReference type="SAM" id="Phobius"/>
    </source>
</evidence>
<keyword evidence="1" id="KW-0812">Transmembrane</keyword>
<accession>A0A1I6Q9Q4</accession>
<evidence type="ECO:0000313" key="3">
    <source>
        <dbReference type="Proteomes" id="UP000199199"/>
    </source>
</evidence>
<feature type="transmembrane region" description="Helical" evidence="1">
    <location>
        <begin position="111"/>
        <end position="128"/>
    </location>
</feature>
<proteinExistence type="predicted"/>
<keyword evidence="3" id="KW-1185">Reference proteome</keyword>
<keyword evidence="1" id="KW-1133">Transmembrane helix</keyword>
<organism evidence="2 3">
    <name type="scientific">Halostagnicola kamekurae</name>
    <dbReference type="NCBI Taxonomy" id="619731"/>
    <lineage>
        <taxon>Archaea</taxon>
        <taxon>Methanobacteriati</taxon>
        <taxon>Methanobacteriota</taxon>
        <taxon>Stenosarchaea group</taxon>
        <taxon>Halobacteria</taxon>
        <taxon>Halobacteriales</taxon>
        <taxon>Natrialbaceae</taxon>
        <taxon>Halostagnicola</taxon>
    </lineage>
</organism>
<feature type="transmembrane region" description="Helical" evidence="1">
    <location>
        <begin position="87"/>
        <end position="104"/>
    </location>
</feature>
<dbReference type="AlphaFoldDB" id="A0A1I6Q9Q4"/>
<sequence>MVDRRTAQTGACEGIRLYAADGLNDFQTKLKVEYSISLSVSSTRTRPYPNGLWALSFIELRLSRHQKGYVLAFTISTMIESLTGSPVLLGLTLLAGLMVVIVAVKIAIKLAVRVGIVAAIILAAYYTAGHLGVV</sequence>
<dbReference type="EMBL" id="FOZS01000001">
    <property type="protein sequence ID" value="SFS49186.1"/>
    <property type="molecule type" value="Genomic_DNA"/>
</dbReference>